<dbReference type="AlphaFoldDB" id="A0A178HV66"/>
<keyword evidence="4" id="KW-1185">Reference proteome</keyword>
<dbReference type="Gene3D" id="3.40.50.150">
    <property type="entry name" value="Vaccinia Virus protein VP39"/>
    <property type="match status" value="1"/>
</dbReference>
<sequence>MRPPEDFIRSRLVPEPLPFRPDIKLYRPTPQSGLIAWLAEQGRAEDPPYWAYAWAGGAALALHLRDNPHLVAGRSALDFGAGSGLVGIAAARAGAIVAAFEPDPIGRAAIALNAAANGVTIEIVDVPMAAEIVLAGDVFYDKAVAGRTLPALQALAAKGATVLVGDPFRRDLPQAALTLLAEYEVPDMGGGAWLRAGIFALRP</sequence>
<dbReference type="SUPFAM" id="SSF53335">
    <property type="entry name" value="S-adenosyl-L-methionine-dependent methyltransferases"/>
    <property type="match status" value="1"/>
</dbReference>
<dbReference type="PANTHER" id="PTHR43648:SF1">
    <property type="entry name" value="ELECTRON TRANSFER FLAVOPROTEIN BETA SUBUNIT LYSINE METHYLTRANSFERASE"/>
    <property type="match status" value="1"/>
</dbReference>
<dbReference type="GO" id="GO:0016279">
    <property type="term" value="F:protein-lysine N-methyltransferase activity"/>
    <property type="evidence" value="ECO:0007669"/>
    <property type="project" value="TreeGrafter"/>
</dbReference>
<dbReference type="EMBL" id="LVVY01000103">
    <property type="protein sequence ID" value="OAM75888.1"/>
    <property type="molecule type" value="Genomic_DNA"/>
</dbReference>
<reference evidence="3 4" key="1">
    <citation type="submission" date="2016-03" db="EMBL/GenBank/DDBJ databases">
        <title>Genome sequencing of Devosia sp. S37.</title>
        <authorList>
            <person name="Mohd Nor M."/>
        </authorList>
    </citation>
    <scope>NUCLEOTIDE SEQUENCE [LARGE SCALE GENOMIC DNA]</scope>
    <source>
        <strain evidence="3 4">S37</strain>
    </source>
</reference>
<comment type="caution">
    <text evidence="3">The sequence shown here is derived from an EMBL/GenBank/DDBJ whole genome shotgun (WGS) entry which is preliminary data.</text>
</comment>
<dbReference type="STRING" id="1770058.A3840_14050"/>
<protein>
    <recommendedName>
        <fullName evidence="5">Methyltransferase</fullName>
    </recommendedName>
</protein>
<accession>A0A178HV66</accession>
<dbReference type="GO" id="GO:0032259">
    <property type="term" value="P:methylation"/>
    <property type="evidence" value="ECO:0007669"/>
    <property type="project" value="UniProtKB-KW"/>
</dbReference>
<evidence type="ECO:0008006" key="5">
    <source>
        <dbReference type="Google" id="ProtNLM"/>
    </source>
</evidence>
<dbReference type="InterPro" id="IPR029063">
    <property type="entry name" value="SAM-dependent_MTases_sf"/>
</dbReference>
<keyword evidence="2" id="KW-0808">Transferase</keyword>
<evidence type="ECO:0000256" key="2">
    <source>
        <dbReference type="ARBA" id="ARBA00022679"/>
    </source>
</evidence>
<dbReference type="InterPro" id="IPR050078">
    <property type="entry name" value="Ribosomal_L11_MeTrfase_PrmA"/>
</dbReference>
<dbReference type="Pfam" id="PF06325">
    <property type="entry name" value="PrmA"/>
    <property type="match status" value="1"/>
</dbReference>
<dbReference type="RefSeq" id="WP_067458022.1">
    <property type="nucleotide sequence ID" value="NZ_LVVY01000103.1"/>
</dbReference>
<gene>
    <name evidence="3" type="ORF">A3840_14050</name>
</gene>
<proteinExistence type="predicted"/>
<evidence type="ECO:0000256" key="1">
    <source>
        <dbReference type="ARBA" id="ARBA00022603"/>
    </source>
</evidence>
<keyword evidence="1" id="KW-0489">Methyltransferase</keyword>
<organism evidence="3 4">
    <name type="scientific">Devosia elaeis</name>
    <dbReference type="NCBI Taxonomy" id="1770058"/>
    <lineage>
        <taxon>Bacteria</taxon>
        <taxon>Pseudomonadati</taxon>
        <taxon>Pseudomonadota</taxon>
        <taxon>Alphaproteobacteria</taxon>
        <taxon>Hyphomicrobiales</taxon>
        <taxon>Devosiaceae</taxon>
        <taxon>Devosia</taxon>
    </lineage>
</organism>
<evidence type="ECO:0000313" key="3">
    <source>
        <dbReference type="EMBL" id="OAM75888.1"/>
    </source>
</evidence>
<evidence type="ECO:0000313" key="4">
    <source>
        <dbReference type="Proteomes" id="UP000078389"/>
    </source>
</evidence>
<dbReference type="PANTHER" id="PTHR43648">
    <property type="entry name" value="ELECTRON TRANSFER FLAVOPROTEIN BETA SUBUNIT LYSINE METHYLTRANSFERASE"/>
    <property type="match status" value="1"/>
</dbReference>
<dbReference type="Proteomes" id="UP000078389">
    <property type="component" value="Unassembled WGS sequence"/>
</dbReference>
<name>A0A178HV66_9HYPH</name>
<dbReference type="OrthoDB" id="9794615at2"/>